<evidence type="ECO:0000313" key="1">
    <source>
        <dbReference type="EMBL" id="MDP5226707.1"/>
    </source>
</evidence>
<dbReference type="InterPro" id="IPR053860">
    <property type="entry name" value="DUF6932"/>
</dbReference>
<evidence type="ECO:0000313" key="2">
    <source>
        <dbReference type="Proteomes" id="UP001232725"/>
    </source>
</evidence>
<dbReference type="Pfam" id="PF22014">
    <property type="entry name" value="DUF6932"/>
    <property type="match status" value="1"/>
</dbReference>
<protein>
    <submittedName>
        <fullName evidence="1">Uncharacterized protein</fullName>
    </submittedName>
</protein>
<dbReference type="RefSeq" id="WP_305995764.1">
    <property type="nucleotide sequence ID" value="NZ_JAVALS010000003.1"/>
</dbReference>
<organism evidence="1 2">
    <name type="scientific">Arthrobacter horti</name>
    <dbReference type="NCBI Taxonomy" id="3068273"/>
    <lineage>
        <taxon>Bacteria</taxon>
        <taxon>Bacillati</taxon>
        <taxon>Actinomycetota</taxon>
        <taxon>Actinomycetes</taxon>
        <taxon>Micrococcales</taxon>
        <taxon>Micrococcaceae</taxon>
        <taxon>Arthrobacter</taxon>
    </lineage>
</organism>
<dbReference type="Proteomes" id="UP001232725">
    <property type="component" value="Unassembled WGS sequence"/>
</dbReference>
<dbReference type="EMBL" id="JAVALS010000003">
    <property type="protein sequence ID" value="MDP5226707.1"/>
    <property type="molecule type" value="Genomic_DNA"/>
</dbReference>
<keyword evidence="2" id="KW-1185">Reference proteome</keyword>
<proteinExistence type="predicted"/>
<comment type="caution">
    <text evidence="1">The sequence shown here is derived from an EMBL/GenBank/DDBJ whole genome shotgun (WGS) entry which is preliminary data.</text>
</comment>
<sequence length="233" mass="26322">MPAKGAVLLAMGEITEEARALDVFPAVDVERTKELYEQSDASCAGLQRSHVPRQISGGAPTLGRHTVSLSDVHRTYVQAPIYRDNSRRALLWNNFTSLVTQVRRITPAASVYIGGSFVSWKRKPDDIDCVFVLDKAFTRAITNEKHVRLLRSLGRGKNGSLFKYGIDSYTLDWEAIPITQPENNLHHRYLIHRGYWDDWLQRNSVKNEDPHPVHALPGHGYLEVMLDGYAVSL</sequence>
<accession>A0ABT9IMA0</accession>
<name>A0ABT9IMA0_9MICC</name>
<gene>
    <name evidence="1" type="ORF">Q9R02_06035</name>
</gene>
<reference evidence="1 2" key="1">
    <citation type="submission" date="2023-08" db="EMBL/GenBank/DDBJ databases">
        <title>Arthrobacter horti sp. nov., isolated from forest soil.</title>
        <authorList>
            <person name="Park M."/>
        </authorList>
    </citation>
    <scope>NUCLEOTIDE SEQUENCE [LARGE SCALE GENOMIC DNA]</scope>
    <source>
        <strain evidence="1 2">YJM1</strain>
    </source>
</reference>